<evidence type="ECO:0000313" key="1">
    <source>
        <dbReference type="Proteomes" id="UP001652740"/>
    </source>
</evidence>
<organism evidence="1 2">
    <name type="scientific">Galleria mellonella</name>
    <name type="common">Greater wax moth</name>
    <dbReference type="NCBI Taxonomy" id="7137"/>
    <lineage>
        <taxon>Eukaryota</taxon>
        <taxon>Metazoa</taxon>
        <taxon>Ecdysozoa</taxon>
        <taxon>Arthropoda</taxon>
        <taxon>Hexapoda</taxon>
        <taxon>Insecta</taxon>
        <taxon>Pterygota</taxon>
        <taxon>Neoptera</taxon>
        <taxon>Endopterygota</taxon>
        <taxon>Lepidoptera</taxon>
        <taxon>Glossata</taxon>
        <taxon>Ditrysia</taxon>
        <taxon>Pyraloidea</taxon>
        <taxon>Pyralidae</taxon>
        <taxon>Galleriinae</taxon>
        <taxon>Galleria</taxon>
    </lineage>
</organism>
<dbReference type="Proteomes" id="UP001652740">
    <property type="component" value="Unplaced"/>
</dbReference>
<gene>
    <name evidence="2" type="primary">LOC116412842</name>
</gene>
<name>A0ABM3MN12_GALME</name>
<evidence type="ECO:0000313" key="2">
    <source>
        <dbReference type="RefSeq" id="XP_052752773.1"/>
    </source>
</evidence>
<proteinExistence type="predicted"/>
<sequence length="193" mass="22496">MEQKKDKKYCASRANTAQVKYTDKSEHSGGVSTWSEWTEHSKEQNYVLRRQRNVTSLQENATTEADNLEVTDLSESEIVDAMNFDVEVYSTISFHYLNSQNVNPENVKFQPINQTMERCYDDYIRCILTQPVREQVCAANEPNKGYGYNTLDSICDAYFDNCRRGIRFWRIVKDGACDYKSKNTHTVYSFGRR</sequence>
<protein>
    <submittedName>
        <fullName evidence="2">Uncharacterized protein LOC116412842</fullName>
    </submittedName>
</protein>
<keyword evidence="1" id="KW-1185">Reference proteome</keyword>
<dbReference type="GeneID" id="116412842"/>
<reference evidence="2" key="1">
    <citation type="submission" date="2025-08" db="UniProtKB">
        <authorList>
            <consortium name="RefSeq"/>
        </authorList>
    </citation>
    <scope>IDENTIFICATION</scope>
    <source>
        <tissue evidence="2">Whole larvae</tissue>
    </source>
</reference>
<dbReference type="RefSeq" id="XP_052752773.1">
    <property type="nucleotide sequence ID" value="XM_052896813.1"/>
</dbReference>
<accession>A0ABM3MN12</accession>